<evidence type="ECO:0000313" key="1">
    <source>
        <dbReference type="EMBL" id="QSS48735.1"/>
    </source>
</evidence>
<reference evidence="1" key="1">
    <citation type="submission" date="2021-01" db="EMBL/GenBank/DDBJ databases">
        <title>Chromosome-level genome assembly of a human fungal pathogen reveals clustering of transcriptionally co-regulated genes.</title>
        <authorList>
            <person name="Voorhies M."/>
            <person name="Cohen S."/>
            <person name="Shea T.P."/>
            <person name="Petrus S."/>
            <person name="Munoz J.F."/>
            <person name="Poplawski S."/>
            <person name="Goldman W.E."/>
            <person name="Michael T."/>
            <person name="Cuomo C.A."/>
            <person name="Sil A."/>
            <person name="Beyhan S."/>
        </authorList>
    </citation>
    <scope>NUCLEOTIDE SEQUENCE</scope>
    <source>
        <strain evidence="1">H88</strain>
    </source>
</reference>
<dbReference type="AlphaFoldDB" id="A0A8A1L7M9"/>
<dbReference type="EMBL" id="CP069102">
    <property type="protein sequence ID" value="QSS48735.1"/>
    <property type="molecule type" value="Genomic_DNA"/>
</dbReference>
<gene>
    <name evidence="1" type="ORF">I7I53_08829</name>
</gene>
<dbReference type="VEuPathDB" id="FungiDB:I7I53_08829"/>
<evidence type="ECO:0000313" key="2">
    <source>
        <dbReference type="Proteomes" id="UP000663419"/>
    </source>
</evidence>
<sequence length="117" mass="13205">MHSTYFISISPAMAGHHPLQEKYRTHFPSHLSSNDGAGSDRIGWDRELDLQLSQLTQLFFTSTWASTRRHRLRAVDGKDGSPCFMPFRHCVRRRRVYVHTKGSGSGPGSGSVCFPSR</sequence>
<name>A0A8A1L7M9_AJEC8</name>
<dbReference type="Proteomes" id="UP000663419">
    <property type="component" value="Chromosome 1"/>
</dbReference>
<protein>
    <submittedName>
        <fullName evidence="1">Uncharacterized protein</fullName>
    </submittedName>
</protein>
<organism evidence="1 2">
    <name type="scientific">Ajellomyces capsulatus (strain H88)</name>
    <name type="common">Darling's disease fungus</name>
    <name type="synonym">Histoplasma capsulatum</name>
    <dbReference type="NCBI Taxonomy" id="544711"/>
    <lineage>
        <taxon>Eukaryota</taxon>
        <taxon>Fungi</taxon>
        <taxon>Dikarya</taxon>
        <taxon>Ascomycota</taxon>
        <taxon>Pezizomycotina</taxon>
        <taxon>Eurotiomycetes</taxon>
        <taxon>Eurotiomycetidae</taxon>
        <taxon>Onygenales</taxon>
        <taxon>Ajellomycetaceae</taxon>
        <taxon>Histoplasma</taxon>
    </lineage>
</organism>
<accession>A0A8A1L7M9</accession>
<proteinExistence type="predicted"/>